<keyword evidence="5" id="KW-0862">Zinc</keyword>
<dbReference type="Proteomes" id="UP001495147">
    <property type="component" value="Unassembled WGS sequence"/>
</dbReference>
<evidence type="ECO:0000313" key="8">
    <source>
        <dbReference type="EMBL" id="MEO3693161.1"/>
    </source>
</evidence>
<comment type="cofactor">
    <cofactor evidence="1">
        <name>Zn(2+)</name>
        <dbReference type="ChEBI" id="CHEBI:29105"/>
    </cofactor>
</comment>
<evidence type="ECO:0000256" key="1">
    <source>
        <dbReference type="ARBA" id="ARBA00001947"/>
    </source>
</evidence>
<evidence type="ECO:0000256" key="2">
    <source>
        <dbReference type="ARBA" id="ARBA00022670"/>
    </source>
</evidence>
<proteinExistence type="predicted"/>
<feature type="domain" description="M23ase beta-sheet core" evidence="7">
    <location>
        <begin position="329"/>
        <end position="423"/>
    </location>
</feature>
<reference evidence="8 9" key="1">
    <citation type="submission" date="2024-05" db="EMBL/GenBank/DDBJ databases">
        <title>Roseateles sp. DJS-2-20 16S ribosomal RNA gene Genome sequencing and assembly.</title>
        <authorList>
            <person name="Woo H."/>
        </authorList>
    </citation>
    <scope>NUCLEOTIDE SEQUENCE [LARGE SCALE GENOMIC DNA]</scope>
    <source>
        <strain evidence="8 9">DJS-2-20</strain>
    </source>
</reference>
<keyword evidence="2" id="KW-0645">Protease</keyword>
<dbReference type="InterPro" id="IPR011055">
    <property type="entry name" value="Dup_hybrid_motif"/>
</dbReference>
<dbReference type="EMBL" id="JBDPZD010000006">
    <property type="protein sequence ID" value="MEO3693161.1"/>
    <property type="molecule type" value="Genomic_DNA"/>
</dbReference>
<evidence type="ECO:0000256" key="5">
    <source>
        <dbReference type="ARBA" id="ARBA00022833"/>
    </source>
</evidence>
<organism evidence="8 9">
    <name type="scientific">Roseateles paludis</name>
    <dbReference type="NCBI Taxonomy" id="3145238"/>
    <lineage>
        <taxon>Bacteria</taxon>
        <taxon>Pseudomonadati</taxon>
        <taxon>Pseudomonadota</taxon>
        <taxon>Betaproteobacteria</taxon>
        <taxon>Burkholderiales</taxon>
        <taxon>Sphaerotilaceae</taxon>
        <taxon>Roseateles</taxon>
    </lineage>
</organism>
<keyword evidence="9" id="KW-1185">Reference proteome</keyword>
<keyword evidence="3" id="KW-0479">Metal-binding</keyword>
<evidence type="ECO:0000256" key="4">
    <source>
        <dbReference type="ARBA" id="ARBA00022801"/>
    </source>
</evidence>
<dbReference type="RefSeq" id="WP_347705979.1">
    <property type="nucleotide sequence ID" value="NZ_JBDPZD010000006.1"/>
</dbReference>
<gene>
    <name evidence="8" type="ORF">ABDJ85_16945</name>
</gene>
<dbReference type="Pfam" id="PF01551">
    <property type="entry name" value="Peptidase_M23"/>
    <property type="match status" value="1"/>
</dbReference>
<keyword evidence="6" id="KW-0482">Metalloprotease</keyword>
<dbReference type="PANTHER" id="PTHR21666:SF288">
    <property type="entry name" value="CELL DIVISION PROTEIN YTFB"/>
    <property type="match status" value="1"/>
</dbReference>
<sequence length="467" mass="50001">MSPVLQRLQTALSQAEAFAARYPRALTGAVVTALSGFAVTAFGIAPLAPDASSLPKQQIVEQLPSLDVEDQLNELAAHDLALTRAEATRSSDTPDSLLRRAGAFDPDAAAFLRKDPLARRILQGRAGKMVHLTADASGRVDRLVARFPAERSEQLGTHFTRLTVERVGNSFRSSLTTAPLQAQVRFGSGSIRTSLFAATDDANIPDAIASQMADMFSGDIDFHRELRKGDRFSVVFESMTADGEPITWNTTDGGPSSSGAGRLIAGEFVNNGRTYSAVWFRDAVTGKGSFYSLDGTSKRRAFLASPMEFSRITSGFAMRMHPILNSWRQHNGVDYGAPSGTAVRTVGDGVVEQAGWNAGFGNVVQIRHAGGRSTVYAHLSKIDVKKGQRVEQGQLIGKVGMTGWATGPHLHFEFRVNGRHMDPRAIAKASEAVVLPAHAKGTFLSTVASVKTQLSVAESMDGVSSAE</sequence>
<evidence type="ECO:0000313" key="9">
    <source>
        <dbReference type="Proteomes" id="UP001495147"/>
    </source>
</evidence>
<protein>
    <submittedName>
        <fullName evidence="8">Peptidoglycan DD-metalloendopeptidase family protein</fullName>
    </submittedName>
</protein>
<comment type="caution">
    <text evidence="8">The sequence shown here is derived from an EMBL/GenBank/DDBJ whole genome shotgun (WGS) entry which is preliminary data.</text>
</comment>
<dbReference type="PANTHER" id="PTHR21666">
    <property type="entry name" value="PEPTIDASE-RELATED"/>
    <property type="match status" value="1"/>
</dbReference>
<evidence type="ECO:0000256" key="3">
    <source>
        <dbReference type="ARBA" id="ARBA00022723"/>
    </source>
</evidence>
<accession>A0ABV0G604</accession>
<dbReference type="Gene3D" id="2.70.70.10">
    <property type="entry name" value="Glucose Permease (Domain IIA)"/>
    <property type="match status" value="1"/>
</dbReference>
<dbReference type="InterPro" id="IPR050570">
    <property type="entry name" value="Cell_wall_metabolism_enzyme"/>
</dbReference>
<evidence type="ECO:0000256" key="6">
    <source>
        <dbReference type="ARBA" id="ARBA00023049"/>
    </source>
</evidence>
<dbReference type="InterPro" id="IPR016047">
    <property type="entry name" value="M23ase_b-sheet_dom"/>
</dbReference>
<keyword evidence="4" id="KW-0378">Hydrolase</keyword>
<name>A0ABV0G604_9BURK</name>
<dbReference type="SUPFAM" id="SSF51261">
    <property type="entry name" value="Duplicated hybrid motif"/>
    <property type="match status" value="1"/>
</dbReference>
<evidence type="ECO:0000259" key="7">
    <source>
        <dbReference type="Pfam" id="PF01551"/>
    </source>
</evidence>
<dbReference type="Gene3D" id="3.10.450.350">
    <property type="match status" value="2"/>
</dbReference>
<dbReference type="CDD" id="cd12797">
    <property type="entry name" value="M23_peptidase"/>
    <property type="match status" value="1"/>
</dbReference>